<feature type="transmembrane region" description="Helical" evidence="2">
    <location>
        <begin position="21"/>
        <end position="43"/>
    </location>
</feature>
<proteinExistence type="predicted"/>
<dbReference type="GO" id="GO:0043107">
    <property type="term" value="P:type IV pilus-dependent motility"/>
    <property type="evidence" value="ECO:0007669"/>
    <property type="project" value="TreeGrafter"/>
</dbReference>
<evidence type="ECO:0000256" key="2">
    <source>
        <dbReference type="SAM" id="Phobius"/>
    </source>
</evidence>
<name>A0A380N2N1_9GAMM</name>
<dbReference type="InterPro" id="IPR052534">
    <property type="entry name" value="Extracell_DNA_Util/SecSys_Comp"/>
</dbReference>
<keyword evidence="2" id="KW-1133">Transmembrane helix</keyword>
<dbReference type="EMBL" id="UHIA01000004">
    <property type="protein sequence ID" value="SUO98047.1"/>
    <property type="molecule type" value="Genomic_DNA"/>
</dbReference>
<dbReference type="InterPro" id="IPR007813">
    <property type="entry name" value="PilN"/>
</dbReference>
<keyword evidence="2" id="KW-0472">Membrane</keyword>
<dbReference type="Proteomes" id="UP000254575">
    <property type="component" value="Unassembled WGS sequence"/>
</dbReference>
<gene>
    <name evidence="3" type="ORF">NCTC10717_01786</name>
</gene>
<dbReference type="GO" id="GO:0043683">
    <property type="term" value="P:type IV pilus assembly"/>
    <property type="evidence" value="ECO:0007669"/>
    <property type="project" value="TreeGrafter"/>
</dbReference>
<protein>
    <submittedName>
        <fullName evidence="3">Fimbrial assembly protein (PilN)</fullName>
    </submittedName>
</protein>
<accession>A0A380N2N1</accession>
<reference evidence="3 4" key="1">
    <citation type="submission" date="2018-06" db="EMBL/GenBank/DDBJ databases">
        <authorList>
            <consortium name="Pathogen Informatics"/>
            <person name="Doyle S."/>
        </authorList>
    </citation>
    <scope>NUCLEOTIDE SEQUENCE [LARGE SCALE GENOMIC DNA]</scope>
    <source>
        <strain evidence="3 4">NCTC10717</strain>
    </source>
</reference>
<dbReference type="AlphaFoldDB" id="A0A380N2N1"/>
<organism evidence="3 4">
    <name type="scientific">Suttonella indologenes</name>
    <dbReference type="NCBI Taxonomy" id="13276"/>
    <lineage>
        <taxon>Bacteria</taxon>
        <taxon>Pseudomonadati</taxon>
        <taxon>Pseudomonadota</taxon>
        <taxon>Gammaproteobacteria</taxon>
        <taxon>Cardiobacteriales</taxon>
        <taxon>Cardiobacteriaceae</taxon>
        <taxon>Suttonella</taxon>
    </lineage>
</organism>
<dbReference type="OrthoDB" id="5296173at2"/>
<evidence type="ECO:0000313" key="3">
    <source>
        <dbReference type="EMBL" id="SUO98047.1"/>
    </source>
</evidence>
<keyword evidence="4" id="KW-1185">Reference proteome</keyword>
<dbReference type="RefSeq" id="WP_115218920.1">
    <property type="nucleotide sequence ID" value="NZ_UHIA01000004.1"/>
</dbReference>
<evidence type="ECO:0000313" key="4">
    <source>
        <dbReference type="Proteomes" id="UP000254575"/>
    </source>
</evidence>
<evidence type="ECO:0000256" key="1">
    <source>
        <dbReference type="SAM" id="Coils"/>
    </source>
</evidence>
<dbReference type="Pfam" id="PF05137">
    <property type="entry name" value="PilN"/>
    <property type="match status" value="1"/>
</dbReference>
<sequence length="198" mass="22303">MARKFNLQPWRAELRAKQKKDFMTATAVVFLVAAGLCGGYWYFKNQYLESQNRAISLLDNNIAELKKTEAEVNKMKALNEEVLKQILVIQGLQNQRSLSVEILDYLAINTPKSVFLDSISYKQGQITITGTAENDVGVSSFIRVLNDFKHFSIVRLVDMQKAKTGNRYSVTDETGVRVFTLVITVEPKFGTEADIAAK</sequence>
<keyword evidence="1" id="KW-0175">Coiled coil</keyword>
<dbReference type="PANTHER" id="PTHR40278:SF2">
    <property type="entry name" value="TYPE IV PILUS INNER MEMBRANE COMPONENT PILN"/>
    <property type="match status" value="1"/>
</dbReference>
<dbReference type="PANTHER" id="PTHR40278">
    <property type="entry name" value="DNA UTILIZATION PROTEIN HOFN"/>
    <property type="match status" value="1"/>
</dbReference>
<keyword evidence="2" id="KW-0812">Transmembrane</keyword>
<feature type="coiled-coil region" evidence="1">
    <location>
        <begin position="48"/>
        <end position="85"/>
    </location>
</feature>